<dbReference type="Pfam" id="PF04146">
    <property type="entry name" value="YTH"/>
    <property type="match status" value="1"/>
</dbReference>
<feature type="compositionally biased region" description="Polar residues" evidence="2">
    <location>
        <begin position="362"/>
        <end position="374"/>
    </location>
</feature>
<dbReference type="PROSITE" id="PS50102">
    <property type="entry name" value="RRM"/>
    <property type="match status" value="1"/>
</dbReference>
<dbReference type="RefSeq" id="XP_040690474.1">
    <property type="nucleotide sequence ID" value="XM_040838394.1"/>
</dbReference>
<dbReference type="GO" id="GO:1990247">
    <property type="term" value="F:N6-methyladenosine-containing RNA reader activity"/>
    <property type="evidence" value="ECO:0007669"/>
    <property type="project" value="TreeGrafter"/>
</dbReference>
<dbReference type="InterPro" id="IPR045168">
    <property type="entry name" value="YTH_prot"/>
</dbReference>
<evidence type="ECO:0000313" key="5">
    <source>
        <dbReference type="EMBL" id="OJJ36798.1"/>
    </source>
</evidence>
<dbReference type="VEuPathDB" id="FungiDB:ASPWEDRAFT_58602"/>
<accession>A0A1L9RPP4</accession>
<organism evidence="5 6">
    <name type="scientific">Aspergillus wentii DTO 134E9</name>
    <dbReference type="NCBI Taxonomy" id="1073089"/>
    <lineage>
        <taxon>Eukaryota</taxon>
        <taxon>Fungi</taxon>
        <taxon>Dikarya</taxon>
        <taxon>Ascomycota</taxon>
        <taxon>Pezizomycotina</taxon>
        <taxon>Eurotiomycetes</taxon>
        <taxon>Eurotiomycetidae</taxon>
        <taxon>Eurotiales</taxon>
        <taxon>Aspergillaceae</taxon>
        <taxon>Aspergillus</taxon>
        <taxon>Aspergillus subgen. Cremei</taxon>
    </lineage>
</organism>
<dbReference type="InterPro" id="IPR035979">
    <property type="entry name" value="RBD_domain_sf"/>
</dbReference>
<feature type="domain" description="RRM" evidence="3">
    <location>
        <begin position="284"/>
        <end position="358"/>
    </location>
</feature>
<feature type="compositionally biased region" description="Acidic residues" evidence="2">
    <location>
        <begin position="527"/>
        <end position="540"/>
    </location>
</feature>
<dbReference type="Pfam" id="PF25701">
    <property type="entry name" value="RRM_YTH1"/>
    <property type="match status" value="1"/>
</dbReference>
<reference evidence="6" key="1">
    <citation type="journal article" date="2017" name="Genome Biol.">
        <title>Comparative genomics reveals high biological diversity and specific adaptations in the industrially and medically important fungal genus Aspergillus.</title>
        <authorList>
            <person name="de Vries R.P."/>
            <person name="Riley R."/>
            <person name="Wiebenga A."/>
            <person name="Aguilar-Osorio G."/>
            <person name="Amillis S."/>
            <person name="Uchima C.A."/>
            <person name="Anderluh G."/>
            <person name="Asadollahi M."/>
            <person name="Askin M."/>
            <person name="Barry K."/>
            <person name="Battaglia E."/>
            <person name="Bayram O."/>
            <person name="Benocci T."/>
            <person name="Braus-Stromeyer S.A."/>
            <person name="Caldana C."/>
            <person name="Canovas D."/>
            <person name="Cerqueira G.C."/>
            <person name="Chen F."/>
            <person name="Chen W."/>
            <person name="Choi C."/>
            <person name="Clum A."/>
            <person name="Dos Santos R.A."/>
            <person name="Damasio A.R."/>
            <person name="Diallinas G."/>
            <person name="Emri T."/>
            <person name="Fekete E."/>
            <person name="Flipphi M."/>
            <person name="Freyberg S."/>
            <person name="Gallo A."/>
            <person name="Gournas C."/>
            <person name="Habgood R."/>
            <person name="Hainaut M."/>
            <person name="Harispe M.L."/>
            <person name="Henrissat B."/>
            <person name="Hilden K.S."/>
            <person name="Hope R."/>
            <person name="Hossain A."/>
            <person name="Karabika E."/>
            <person name="Karaffa L."/>
            <person name="Karanyi Z."/>
            <person name="Krasevec N."/>
            <person name="Kuo A."/>
            <person name="Kusch H."/>
            <person name="LaButti K."/>
            <person name="Lagendijk E.L."/>
            <person name="Lapidus A."/>
            <person name="Levasseur A."/>
            <person name="Lindquist E."/>
            <person name="Lipzen A."/>
            <person name="Logrieco A.F."/>
            <person name="MacCabe A."/>
            <person name="Maekelae M.R."/>
            <person name="Malavazi I."/>
            <person name="Melin P."/>
            <person name="Meyer V."/>
            <person name="Mielnichuk N."/>
            <person name="Miskei M."/>
            <person name="Molnar A.P."/>
            <person name="Mule G."/>
            <person name="Ngan C.Y."/>
            <person name="Orejas M."/>
            <person name="Orosz E."/>
            <person name="Ouedraogo J.P."/>
            <person name="Overkamp K.M."/>
            <person name="Park H.-S."/>
            <person name="Perrone G."/>
            <person name="Piumi F."/>
            <person name="Punt P.J."/>
            <person name="Ram A.F."/>
            <person name="Ramon A."/>
            <person name="Rauscher S."/>
            <person name="Record E."/>
            <person name="Riano-Pachon D.M."/>
            <person name="Robert V."/>
            <person name="Roehrig J."/>
            <person name="Ruller R."/>
            <person name="Salamov A."/>
            <person name="Salih N.S."/>
            <person name="Samson R.A."/>
            <person name="Sandor E."/>
            <person name="Sanguinetti M."/>
            <person name="Schuetze T."/>
            <person name="Sepcic K."/>
            <person name="Shelest E."/>
            <person name="Sherlock G."/>
            <person name="Sophianopoulou V."/>
            <person name="Squina F.M."/>
            <person name="Sun H."/>
            <person name="Susca A."/>
            <person name="Todd R.B."/>
            <person name="Tsang A."/>
            <person name="Unkles S.E."/>
            <person name="van de Wiele N."/>
            <person name="van Rossen-Uffink D."/>
            <person name="Oliveira J.V."/>
            <person name="Vesth T.C."/>
            <person name="Visser J."/>
            <person name="Yu J.-H."/>
            <person name="Zhou M."/>
            <person name="Andersen M.R."/>
            <person name="Archer D.B."/>
            <person name="Baker S.E."/>
            <person name="Benoit I."/>
            <person name="Brakhage A.A."/>
            <person name="Braus G.H."/>
            <person name="Fischer R."/>
            <person name="Frisvad J.C."/>
            <person name="Goldman G.H."/>
            <person name="Houbraken J."/>
            <person name="Oakley B."/>
            <person name="Pocsi I."/>
            <person name="Scazzocchio C."/>
            <person name="Seiboth B."/>
            <person name="vanKuyk P.A."/>
            <person name="Wortman J."/>
            <person name="Dyer P.S."/>
            <person name="Grigoriev I.V."/>
        </authorList>
    </citation>
    <scope>NUCLEOTIDE SEQUENCE [LARGE SCALE GENOMIC DNA]</scope>
    <source>
        <strain evidence="6">DTO 134E9</strain>
    </source>
</reference>
<dbReference type="Gene3D" id="3.10.590.10">
    <property type="entry name" value="ph1033 like domains"/>
    <property type="match status" value="1"/>
</dbReference>
<dbReference type="GO" id="GO:0000381">
    <property type="term" value="P:regulation of alternative mRNA splicing, via spliceosome"/>
    <property type="evidence" value="ECO:0007669"/>
    <property type="project" value="TreeGrafter"/>
</dbReference>
<protein>
    <recommendedName>
        <fullName evidence="7">YTH domain-containing protein</fullName>
    </recommendedName>
</protein>
<gene>
    <name evidence="5" type="ORF">ASPWEDRAFT_58602</name>
</gene>
<dbReference type="OrthoDB" id="306690at2759"/>
<feature type="region of interest" description="Disordered" evidence="2">
    <location>
        <begin position="362"/>
        <end position="407"/>
    </location>
</feature>
<dbReference type="InterPro" id="IPR012677">
    <property type="entry name" value="Nucleotide-bd_a/b_plait_sf"/>
</dbReference>
<dbReference type="GO" id="GO:0000398">
    <property type="term" value="P:mRNA splicing, via spliceosome"/>
    <property type="evidence" value="ECO:0007669"/>
    <property type="project" value="TreeGrafter"/>
</dbReference>
<dbReference type="Proteomes" id="UP000184383">
    <property type="component" value="Unassembled WGS sequence"/>
</dbReference>
<sequence>MSTDSGPMDDVSSGQPRSRRGASEEINLSSKQPQGSAKPQQSSGPKPAPQSSKSDDAFDHYSKSHTFVAQGSHGQAPSVMSMTNMTSSLPSYQSQTHLDHHPIQHHFYPGAQTHGIMYPIHPMPPYHGAPPGGTAYSASFSQVYPPYMHHPQHTPTVHHGASVYHSFMPNPSAHHGAIVPNQTTAYSQTYYSQHTYPAALGHGQTAINMHFYSQPGPRNPKTQPPPATASAHTRKGGGKSVPSLVYDVSKTIVDGSIPMKPAPAHSPTLATPRGPPRKPKQSGHALWVGNLPPGANVVDLKDHFSRDATSAIESVFLISKSNCAFINYKTEAACAAALARFNDSKFQGVRLVCRLRRGLIPGSNQNTLSSSTPYTPKGEENPKTPIGNGEPPGTLETRNLENKTPGSSRVPNRYFVVKSLTMEDLELSRQSGIWATQNHNEANLNQAFETADNVYLIFSANKSGEYYGYARMLSPIIEDEALALEMPPRLDPVITEELNVTQTQATSTAPSGRIIDDSARGTIFWEADSEEEDEEEDDDDKSEKSVGEPVEESTEPGSQSIGNPFRIQWLSTGRVPFHRTRGLRNPWNANREVKIARDGTEIEPTAGAKLLQLFQPQPSGFQTP</sequence>
<dbReference type="SUPFAM" id="SSF54928">
    <property type="entry name" value="RNA-binding domain, RBD"/>
    <property type="match status" value="1"/>
</dbReference>
<dbReference type="EMBL" id="KV878211">
    <property type="protein sequence ID" value="OJJ36798.1"/>
    <property type="molecule type" value="Genomic_DNA"/>
</dbReference>
<keyword evidence="1" id="KW-0694">RNA-binding</keyword>
<feature type="region of interest" description="Disordered" evidence="2">
    <location>
        <begin position="212"/>
        <end position="241"/>
    </location>
</feature>
<dbReference type="PROSITE" id="PS50882">
    <property type="entry name" value="YTH"/>
    <property type="match status" value="1"/>
</dbReference>
<dbReference type="InterPro" id="IPR057720">
    <property type="entry name" value="RRM_YTH1"/>
</dbReference>
<feature type="region of interest" description="Disordered" evidence="2">
    <location>
        <begin position="256"/>
        <end position="282"/>
    </location>
</feature>
<dbReference type="PANTHER" id="PTHR12357">
    <property type="entry name" value="YTH YT521-B HOMOLOGY DOMAIN-CONTAINING"/>
    <property type="match status" value="1"/>
</dbReference>
<proteinExistence type="predicted"/>
<dbReference type="GeneID" id="63754242"/>
<evidence type="ECO:0008006" key="7">
    <source>
        <dbReference type="Google" id="ProtNLM"/>
    </source>
</evidence>
<dbReference type="GO" id="GO:0005654">
    <property type="term" value="C:nucleoplasm"/>
    <property type="evidence" value="ECO:0007669"/>
    <property type="project" value="TreeGrafter"/>
</dbReference>
<feature type="region of interest" description="Disordered" evidence="2">
    <location>
        <begin position="527"/>
        <end position="565"/>
    </location>
</feature>
<dbReference type="GO" id="GO:0003729">
    <property type="term" value="F:mRNA binding"/>
    <property type="evidence" value="ECO:0007669"/>
    <property type="project" value="TreeGrafter"/>
</dbReference>
<evidence type="ECO:0000256" key="1">
    <source>
        <dbReference type="PROSITE-ProRule" id="PRU00176"/>
    </source>
</evidence>
<dbReference type="CDD" id="cd21134">
    <property type="entry name" value="YTH"/>
    <property type="match status" value="1"/>
</dbReference>
<evidence type="ECO:0000259" key="4">
    <source>
        <dbReference type="PROSITE" id="PS50882"/>
    </source>
</evidence>
<dbReference type="Gene3D" id="3.30.70.330">
    <property type="match status" value="1"/>
</dbReference>
<evidence type="ECO:0000259" key="3">
    <source>
        <dbReference type="PROSITE" id="PS50102"/>
    </source>
</evidence>
<keyword evidence="6" id="KW-1185">Reference proteome</keyword>
<dbReference type="AlphaFoldDB" id="A0A1L9RPP4"/>
<feature type="region of interest" description="Disordered" evidence="2">
    <location>
        <begin position="1"/>
        <end position="58"/>
    </location>
</feature>
<dbReference type="PANTHER" id="PTHR12357:SF3">
    <property type="entry name" value="YTH DOMAIN-CONTAINING PROTEIN 1"/>
    <property type="match status" value="1"/>
</dbReference>
<dbReference type="STRING" id="1073089.A0A1L9RPP4"/>
<evidence type="ECO:0000313" key="6">
    <source>
        <dbReference type="Proteomes" id="UP000184383"/>
    </source>
</evidence>
<feature type="compositionally biased region" description="Polar residues" evidence="2">
    <location>
        <begin position="26"/>
        <end position="52"/>
    </location>
</feature>
<evidence type="ECO:0000256" key="2">
    <source>
        <dbReference type="SAM" id="MobiDB-lite"/>
    </source>
</evidence>
<dbReference type="InterPro" id="IPR000504">
    <property type="entry name" value="RRM_dom"/>
</dbReference>
<feature type="domain" description="YTH" evidence="4">
    <location>
        <begin position="412"/>
        <end position="614"/>
    </location>
</feature>
<dbReference type="InterPro" id="IPR007275">
    <property type="entry name" value="YTH_domain"/>
</dbReference>
<name>A0A1L9RPP4_ASPWE</name>
<dbReference type="SMART" id="SM00360">
    <property type="entry name" value="RRM"/>
    <property type="match status" value="1"/>
</dbReference>